<name>A0A0D3I2J2_EMIH1</name>
<dbReference type="SUPFAM" id="SSF53335">
    <property type="entry name" value="S-adenosyl-L-methionine-dependent methyltransferases"/>
    <property type="match status" value="1"/>
</dbReference>
<dbReference type="PaxDb" id="2903-EOD05477"/>
<dbReference type="AlphaFoldDB" id="A0A0D3I2J2"/>
<feature type="compositionally biased region" description="Acidic residues" evidence="1">
    <location>
        <begin position="338"/>
        <end position="347"/>
    </location>
</feature>
<feature type="region of interest" description="Disordered" evidence="1">
    <location>
        <begin position="338"/>
        <end position="366"/>
    </location>
</feature>
<dbReference type="Gene3D" id="3.30.1370.50">
    <property type="entry name" value="R3H-like domain"/>
    <property type="match status" value="1"/>
</dbReference>
<dbReference type="PANTHER" id="PTHR14614:SF132">
    <property type="entry name" value="PROTEIN-LYSINE METHYLTRANSFERASE C42C1.13"/>
    <property type="match status" value="1"/>
</dbReference>
<reference evidence="4" key="1">
    <citation type="journal article" date="2013" name="Nature">
        <title>Pan genome of the phytoplankton Emiliania underpins its global distribution.</title>
        <authorList>
            <person name="Read B.A."/>
            <person name="Kegel J."/>
            <person name="Klute M.J."/>
            <person name="Kuo A."/>
            <person name="Lefebvre S.C."/>
            <person name="Maumus F."/>
            <person name="Mayer C."/>
            <person name="Miller J."/>
            <person name="Monier A."/>
            <person name="Salamov A."/>
            <person name="Young J."/>
            <person name="Aguilar M."/>
            <person name="Claverie J.M."/>
            <person name="Frickenhaus S."/>
            <person name="Gonzalez K."/>
            <person name="Herman E.K."/>
            <person name="Lin Y.C."/>
            <person name="Napier J."/>
            <person name="Ogata H."/>
            <person name="Sarno A.F."/>
            <person name="Shmutz J."/>
            <person name="Schroeder D."/>
            <person name="de Vargas C."/>
            <person name="Verret F."/>
            <person name="von Dassow P."/>
            <person name="Valentin K."/>
            <person name="Van de Peer Y."/>
            <person name="Wheeler G."/>
            <person name="Dacks J.B."/>
            <person name="Delwiche C.F."/>
            <person name="Dyhrman S.T."/>
            <person name="Glockner G."/>
            <person name="John U."/>
            <person name="Richards T."/>
            <person name="Worden A.Z."/>
            <person name="Zhang X."/>
            <person name="Grigoriev I.V."/>
            <person name="Allen A.E."/>
            <person name="Bidle K."/>
            <person name="Borodovsky M."/>
            <person name="Bowler C."/>
            <person name="Brownlee C."/>
            <person name="Cock J.M."/>
            <person name="Elias M."/>
            <person name="Gladyshev V.N."/>
            <person name="Groth M."/>
            <person name="Guda C."/>
            <person name="Hadaegh A."/>
            <person name="Iglesias-Rodriguez M.D."/>
            <person name="Jenkins J."/>
            <person name="Jones B.M."/>
            <person name="Lawson T."/>
            <person name="Leese F."/>
            <person name="Lindquist E."/>
            <person name="Lobanov A."/>
            <person name="Lomsadze A."/>
            <person name="Malik S.B."/>
            <person name="Marsh M.E."/>
            <person name="Mackinder L."/>
            <person name="Mock T."/>
            <person name="Mueller-Roeber B."/>
            <person name="Pagarete A."/>
            <person name="Parker M."/>
            <person name="Probert I."/>
            <person name="Quesneville H."/>
            <person name="Raines C."/>
            <person name="Rensing S.A."/>
            <person name="Riano-Pachon D.M."/>
            <person name="Richier S."/>
            <person name="Rokitta S."/>
            <person name="Shiraiwa Y."/>
            <person name="Soanes D.M."/>
            <person name="van der Giezen M."/>
            <person name="Wahlund T.M."/>
            <person name="Williams B."/>
            <person name="Wilson W."/>
            <person name="Wolfe G."/>
            <person name="Wurch L.L."/>
        </authorList>
    </citation>
    <scope>NUCLEOTIDE SEQUENCE</scope>
</reference>
<proteinExistence type="predicted"/>
<dbReference type="PANTHER" id="PTHR14614">
    <property type="entry name" value="HEPATOCELLULAR CARCINOMA-ASSOCIATED ANTIGEN"/>
    <property type="match status" value="1"/>
</dbReference>
<keyword evidence="4" id="KW-1185">Reference proteome</keyword>
<dbReference type="InterPro" id="IPR019410">
    <property type="entry name" value="Methyltransf_16"/>
</dbReference>
<dbReference type="HOGENOM" id="CLU_757456_0_0_1"/>
<dbReference type="EnsemblProtists" id="EOD05477">
    <property type="protein sequence ID" value="EOD05477"/>
    <property type="gene ID" value="EMIHUDRAFT_448673"/>
</dbReference>
<dbReference type="Pfam" id="PF10294">
    <property type="entry name" value="Methyltransf_16"/>
    <property type="match status" value="1"/>
</dbReference>
<dbReference type="InterPro" id="IPR001374">
    <property type="entry name" value="R3H_dom"/>
</dbReference>
<evidence type="ECO:0000313" key="3">
    <source>
        <dbReference type="EnsemblProtists" id="EOD05477"/>
    </source>
</evidence>
<dbReference type="GO" id="GO:0003676">
    <property type="term" value="F:nucleic acid binding"/>
    <property type="evidence" value="ECO:0007669"/>
    <property type="project" value="UniProtKB-UniRule"/>
</dbReference>
<dbReference type="GeneID" id="17251619"/>
<dbReference type="STRING" id="2903.R1B8G4"/>
<dbReference type="PROSITE" id="PS51061">
    <property type="entry name" value="R3H"/>
    <property type="match status" value="1"/>
</dbReference>
<dbReference type="Gene3D" id="3.40.50.150">
    <property type="entry name" value="Vaccinia Virus protein VP39"/>
    <property type="match status" value="1"/>
</dbReference>
<dbReference type="InterPro" id="IPR029063">
    <property type="entry name" value="SAM-dependent_MTases_sf"/>
</dbReference>
<organism evidence="3 4">
    <name type="scientific">Emiliania huxleyi (strain CCMP1516)</name>
    <dbReference type="NCBI Taxonomy" id="280463"/>
    <lineage>
        <taxon>Eukaryota</taxon>
        <taxon>Haptista</taxon>
        <taxon>Haptophyta</taxon>
        <taxon>Prymnesiophyceae</taxon>
        <taxon>Isochrysidales</taxon>
        <taxon>Noelaerhabdaceae</taxon>
        <taxon>Emiliania</taxon>
    </lineage>
</organism>
<dbReference type="RefSeq" id="XP_005757906.1">
    <property type="nucleotide sequence ID" value="XM_005757849.1"/>
</dbReference>
<protein>
    <recommendedName>
        <fullName evidence="2">R3H domain-containing protein</fullName>
    </recommendedName>
</protein>
<evidence type="ECO:0000256" key="1">
    <source>
        <dbReference type="SAM" id="MobiDB-lite"/>
    </source>
</evidence>
<accession>A0A0D3I2J2</accession>
<evidence type="ECO:0000259" key="2">
    <source>
        <dbReference type="PROSITE" id="PS51061"/>
    </source>
</evidence>
<sequence>MHSAAEPTTPQPSGAHTREEIESIRVGPFTLSARVTLGDDTLLFDDGSLTGEPFDDTGLHRVWPASVALCHSLVARPEAVAGRRVLELGAGTGLPSLLCARHLCAAHVIATDSNRAAVERLQAAAIDAAALLDFEDAEAVAGLVCAERVETVLLSDVFYPAKDAAPLLALLRRLLVLDPAPTILLSVSRRDEGTRYTDPLYGDVAVLAQHAPLLLGCVRVSECALLLLPASLNGARRAALHRLAEAGGLQHASLGQPPARRLLLATAGATDAAALEEVLAEAAAEADAGGSEPPWARGPATQPPTAELWAEAMAATAELEAAASETGGALLGMEGLEVDEEEDDEEASGVTAGPAGVGETMVSRTR</sequence>
<dbReference type="KEGG" id="ehx:EMIHUDRAFT_448673"/>
<dbReference type="InterPro" id="IPR036867">
    <property type="entry name" value="R3H_dom_sf"/>
</dbReference>
<feature type="region of interest" description="Disordered" evidence="1">
    <location>
        <begin position="283"/>
        <end position="303"/>
    </location>
</feature>
<reference evidence="3" key="2">
    <citation type="submission" date="2024-10" db="UniProtKB">
        <authorList>
            <consortium name="EnsemblProtists"/>
        </authorList>
    </citation>
    <scope>IDENTIFICATION</scope>
</reference>
<feature type="domain" description="R3H" evidence="2">
    <location>
        <begin position="201"/>
        <end position="268"/>
    </location>
</feature>
<dbReference type="SUPFAM" id="SSF82708">
    <property type="entry name" value="R3H domain"/>
    <property type="match status" value="1"/>
</dbReference>
<dbReference type="Proteomes" id="UP000013827">
    <property type="component" value="Unassembled WGS sequence"/>
</dbReference>
<evidence type="ECO:0000313" key="4">
    <source>
        <dbReference type="Proteomes" id="UP000013827"/>
    </source>
</evidence>